<comment type="caution">
    <text evidence="1">The sequence shown here is derived from an EMBL/GenBank/DDBJ whole genome shotgun (WGS) entry which is preliminary data.</text>
</comment>
<proteinExistence type="predicted"/>
<name>A0ABR0B6G0_9CRUS</name>
<accession>A0ABR0B6G0</accession>
<keyword evidence="2" id="KW-1185">Reference proteome</keyword>
<evidence type="ECO:0000313" key="1">
    <source>
        <dbReference type="EMBL" id="KAK4037267.1"/>
    </source>
</evidence>
<organism evidence="1 2">
    <name type="scientific">Daphnia magna</name>
    <dbReference type="NCBI Taxonomy" id="35525"/>
    <lineage>
        <taxon>Eukaryota</taxon>
        <taxon>Metazoa</taxon>
        <taxon>Ecdysozoa</taxon>
        <taxon>Arthropoda</taxon>
        <taxon>Crustacea</taxon>
        <taxon>Branchiopoda</taxon>
        <taxon>Diplostraca</taxon>
        <taxon>Cladocera</taxon>
        <taxon>Anomopoda</taxon>
        <taxon>Daphniidae</taxon>
        <taxon>Daphnia</taxon>
    </lineage>
</organism>
<reference evidence="1 2" key="1">
    <citation type="journal article" date="2023" name="Nucleic Acids Res.">
        <title>The hologenome of Daphnia magna reveals possible DNA methylation and microbiome-mediated evolution of the host genome.</title>
        <authorList>
            <person name="Chaturvedi A."/>
            <person name="Li X."/>
            <person name="Dhandapani V."/>
            <person name="Marshall H."/>
            <person name="Kissane S."/>
            <person name="Cuenca-Cambronero M."/>
            <person name="Asole G."/>
            <person name="Calvet F."/>
            <person name="Ruiz-Romero M."/>
            <person name="Marangio P."/>
            <person name="Guigo R."/>
            <person name="Rago D."/>
            <person name="Mirbahai L."/>
            <person name="Eastwood N."/>
            <person name="Colbourne J.K."/>
            <person name="Zhou J."/>
            <person name="Mallon E."/>
            <person name="Orsini L."/>
        </authorList>
    </citation>
    <scope>NUCLEOTIDE SEQUENCE [LARGE SCALE GENOMIC DNA]</scope>
    <source>
        <strain evidence="1">LRV0_1</strain>
    </source>
</reference>
<protein>
    <submittedName>
        <fullName evidence="1">Uncharacterized protein</fullName>
    </submittedName>
</protein>
<sequence>MCTKGKQLQILNGNSMERKPTYRFQSNQLQDGTGLCKDGVSISNCGNNTTRTFCDATQAFCNLVDAVTTGQQYHLPSL</sequence>
<dbReference type="Proteomes" id="UP001234178">
    <property type="component" value="Unassembled WGS sequence"/>
</dbReference>
<gene>
    <name evidence="1" type="ORF">OUZ56_029303</name>
</gene>
<evidence type="ECO:0000313" key="2">
    <source>
        <dbReference type="Proteomes" id="UP001234178"/>
    </source>
</evidence>
<dbReference type="EMBL" id="JAOYFB010000040">
    <property type="protein sequence ID" value="KAK4037267.1"/>
    <property type="molecule type" value="Genomic_DNA"/>
</dbReference>